<dbReference type="AlphaFoldDB" id="A0ABD1Z548"/>
<accession>A0ABD1Z548</accession>
<keyword evidence="2" id="KW-1185">Reference proteome</keyword>
<comment type="caution">
    <text evidence="1">The sequence shown here is derived from an EMBL/GenBank/DDBJ whole genome shotgun (WGS) entry which is preliminary data.</text>
</comment>
<reference evidence="1 2" key="1">
    <citation type="submission" date="2024-09" db="EMBL/GenBank/DDBJ databases">
        <title>Chromosome-scale assembly of Riccia fluitans.</title>
        <authorList>
            <person name="Paukszto L."/>
            <person name="Sawicki J."/>
            <person name="Karawczyk K."/>
            <person name="Piernik-Szablinska J."/>
            <person name="Szczecinska M."/>
            <person name="Mazdziarz M."/>
        </authorList>
    </citation>
    <scope>NUCLEOTIDE SEQUENCE [LARGE SCALE GENOMIC DNA]</scope>
    <source>
        <strain evidence="1">Rf_01</strain>
        <tissue evidence="1">Aerial parts of the thallus</tissue>
    </source>
</reference>
<name>A0ABD1Z548_9MARC</name>
<proteinExistence type="predicted"/>
<evidence type="ECO:0000313" key="1">
    <source>
        <dbReference type="EMBL" id="KAL2641857.1"/>
    </source>
</evidence>
<sequence>MSKEQQKANLLPQTFQQGWFELIDSFERRKHTIEPVCVLESMEDLLEDESHQQHPNSFAIELEEAPKEQDTEANSKANFGIKIWKKSKALVDDFLVQSMSTMTDRICKVEDAKLEFLRQCETRKLEVVTDQVASIRE</sequence>
<gene>
    <name evidence="1" type="ORF">R1flu_009444</name>
</gene>
<protein>
    <submittedName>
        <fullName evidence="1">Uncharacterized protein</fullName>
    </submittedName>
</protein>
<organism evidence="1 2">
    <name type="scientific">Riccia fluitans</name>
    <dbReference type="NCBI Taxonomy" id="41844"/>
    <lineage>
        <taxon>Eukaryota</taxon>
        <taxon>Viridiplantae</taxon>
        <taxon>Streptophyta</taxon>
        <taxon>Embryophyta</taxon>
        <taxon>Marchantiophyta</taxon>
        <taxon>Marchantiopsida</taxon>
        <taxon>Marchantiidae</taxon>
        <taxon>Marchantiales</taxon>
        <taxon>Ricciaceae</taxon>
        <taxon>Riccia</taxon>
    </lineage>
</organism>
<evidence type="ECO:0000313" key="2">
    <source>
        <dbReference type="Proteomes" id="UP001605036"/>
    </source>
</evidence>
<dbReference type="Proteomes" id="UP001605036">
    <property type="component" value="Unassembled WGS sequence"/>
</dbReference>
<dbReference type="EMBL" id="JBHFFA010000002">
    <property type="protein sequence ID" value="KAL2641857.1"/>
    <property type="molecule type" value="Genomic_DNA"/>
</dbReference>